<accession>A0A7K0FVZ8</accession>
<dbReference type="InterPro" id="IPR036515">
    <property type="entry name" value="Transposase_17_sf"/>
</dbReference>
<dbReference type="SUPFAM" id="SSF143422">
    <property type="entry name" value="Transposase IS200-like"/>
    <property type="match status" value="1"/>
</dbReference>
<keyword evidence="3" id="KW-1185">Reference proteome</keyword>
<dbReference type="GO" id="GO:0043565">
    <property type="term" value="F:sequence-specific DNA binding"/>
    <property type="evidence" value="ECO:0007669"/>
    <property type="project" value="TreeGrafter"/>
</dbReference>
<evidence type="ECO:0000313" key="2">
    <source>
        <dbReference type="EMBL" id="MRX75532.1"/>
    </source>
</evidence>
<dbReference type="PANTHER" id="PTHR36966">
    <property type="entry name" value="REP-ASSOCIATED TYROSINE TRANSPOSASE"/>
    <property type="match status" value="1"/>
</dbReference>
<dbReference type="InterPro" id="IPR002686">
    <property type="entry name" value="Transposase_17"/>
</dbReference>
<dbReference type="AlphaFoldDB" id="A0A7K0FVZ8"/>
<dbReference type="Gene3D" id="3.30.70.1290">
    <property type="entry name" value="Transposase IS200-like"/>
    <property type="match status" value="1"/>
</dbReference>
<comment type="caution">
    <text evidence="2">The sequence shown here is derived from an EMBL/GenBank/DDBJ whole genome shotgun (WGS) entry which is preliminary data.</text>
</comment>
<dbReference type="SMART" id="SM01321">
    <property type="entry name" value="Y1_Tnp"/>
    <property type="match status" value="1"/>
</dbReference>
<dbReference type="RefSeq" id="WP_154279692.1">
    <property type="nucleotide sequence ID" value="NZ_JBHUJQ010000001.1"/>
</dbReference>
<protein>
    <submittedName>
        <fullName evidence="2">Transposase</fullName>
    </submittedName>
</protein>
<sequence length="187" mass="21448">MIEKYQNKYRIASARLQNWDYASEGAYFITICTKDRRHYFGAVKNGIMVLSNAGVIANLMWYEIKNHGKNVELGEFIVMPNHVHGILILNDIANLDPGLNIETGHALSLKSPGQQRFQNQGKNTVSSIIGSYKSAVTKHCNRLGFESGWQTRFYDHIIRDGRAFENISNYIINNPAKWDIDKFYMNE</sequence>
<dbReference type="GO" id="GO:0006313">
    <property type="term" value="P:DNA transposition"/>
    <property type="evidence" value="ECO:0007669"/>
    <property type="project" value="InterPro"/>
</dbReference>
<evidence type="ECO:0000313" key="3">
    <source>
        <dbReference type="Proteomes" id="UP000487757"/>
    </source>
</evidence>
<dbReference type="OrthoDB" id="9794403at2"/>
<name>A0A7K0FVZ8_9SPHI</name>
<organism evidence="2 3">
    <name type="scientific">Pedobacter petrophilus</name>
    <dbReference type="NCBI Taxonomy" id="1908241"/>
    <lineage>
        <taxon>Bacteria</taxon>
        <taxon>Pseudomonadati</taxon>
        <taxon>Bacteroidota</taxon>
        <taxon>Sphingobacteriia</taxon>
        <taxon>Sphingobacteriales</taxon>
        <taxon>Sphingobacteriaceae</taxon>
        <taxon>Pedobacter</taxon>
    </lineage>
</organism>
<evidence type="ECO:0000259" key="1">
    <source>
        <dbReference type="SMART" id="SM01321"/>
    </source>
</evidence>
<proteinExistence type="predicted"/>
<feature type="domain" description="Transposase IS200-like" evidence="1">
    <location>
        <begin position="22"/>
        <end position="174"/>
    </location>
</feature>
<dbReference type="InterPro" id="IPR052715">
    <property type="entry name" value="RAYT_transposase"/>
</dbReference>
<gene>
    <name evidence="2" type="ORF">GJU39_05465</name>
</gene>
<reference evidence="2 3" key="1">
    <citation type="submission" date="2019-11" db="EMBL/GenBank/DDBJ databases">
        <title>Pedobacter petrophilus genome.</title>
        <authorList>
            <person name="Feldbauer M.J."/>
            <person name="Newman J.D."/>
        </authorList>
    </citation>
    <scope>NUCLEOTIDE SEQUENCE [LARGE SCALE GENOMIC DNA]</scope>
    <source>
        <strain evidence="2 3">LMG 29686</strain>
    </source>
</reference>
<dbReference type="GO" id="GO:0004803">
    <property type="term" value="F:transposase activity"/>
    <property type="evidence" value="ECO:0007669"/>
    <property type="project" value="InterPro"/>
</dbReference>
<dbReference type="PANTHER" id="PTHR36966:SF1">
    <property type="entry name" value="REP-ASSOCIATED TYROSINE TRANSPOSASE"/>
    <property type="match status" value="1"/>
</dbReference>
<dbReference type="Proteomes" id="UP000487757">
    <property type="component" value="Unassembled WGS sequence"/>
</dbReference>
<dbReference type="EMBL" id="WKKH01000006">
    <property type="protein sequence ID" value="MRX75532.1"/>
    <property type="molecule type" value="Genomic_DNA"/>
</dbReference>